<organism evidence="16 17">
    <name type="scientific">Nyssa sinensis</name>
    <dbReference type="NCBI Taxonomy" id="561372"/>
    <lineage>
        <taxon>Eukaryota</taxon>
        <taxon>Viridiplantae</taxon>
        <taxon>Streptophyta</taxon>
        <taxon>Embryophyta</taxon>
        <taxon>Tracheophyta</taxon>
        <taxon>Spermatophyta</taxon>
        <taxon>Magnoliopsida</taxon>
        <taxon>eudicotyledons</taxon>
        <taxon>Gunneridae</taxon>
        <taxon>Pentapetalae</taxon>
        <taxon>asterids</taxon>
        <taxon>Cornales</taxon>
        <taxon>Nyssaceae</taxon>
        <taxon>Nyssa</taxon>
    </lineage>
</organism>
<dbReference type="PANTHER" id="PTHR31044">
    <property type="entry name" value="BETA-1,3 GLUCANASE"/>
    <property type="match status" value="1"/>
</dbReference>
<feature type="chain" id="PRO_5023834825" description="X8 domain-containing protein" evidence="14">
    <location>
        <begin position="23"/>
        <end position="576"/>
    </location>
</feature>
<keyword evidence="7" id="KW-0472">Membrane</keyword>
<dbReference type="GO" id="GO:0005886">
    <property type="term" value="C:plasma membrane"/>
    <property type="evidence" value="ECO:0007669"/>
    <property type="project" value="UniProtKB-SubCell"/>
</dbReference>
<keyword evidence="8" id="KW-1015">Disulfide bond</keyword>
<feature type="compositionally biased region" description="Polar residues" evidence="13">
    <location>
        <begin position="520"/>
        <end position="534"/>
    </location>
</feature>
<evidence type="ECO:0000259" key="15">
    <source>
        <dbReference type="SMART" id="SM00768"/>
    </source>
</evidence>
<sequence length="576" mass="62071">MATGASKYLLLFLFSVLTICSSGTLVGFSYYARKNNPVSSSIETISLLKLNKVSPSHIRVFVADHRVLNCLSNSSVSVDLYLNETQIKSLRKYKPNVVSWLKTQLMTFLPHVNIKSIILNGNRNALLGQKNELPMLLSTLKSINSILSSFHLQSQVKVSVSFSLSFLENLKRKQQRDLHRILSFIMKARSFIIVEANVEGELSMGDRFVESVIKRANSAASIIPNSNVSTVLTIKSSAVPSASEVAEFSDKISRSLENSTQIVEKINRLFAEVSPLKEFEKKELEREEEQMFHYFHRELLNNFLYKTTLHDTISTPTPTIITVPSTNPVMITPNPASSTPVTVPSTTPTPLPYTNPANSSVPVTNPVTTPPVTNPVTTYPAPPGAVPVTTPVTNPVAPPATTNAPAVMGQSWCVAKMGALDTALQAALDYACGIGGADCSLIQQGGSCYNPETLQNHASYAFNSYYQKNPVQSSCDFQGTAIITKINPSTGTCIYPSSSSSTPTTTSSGAAAPVLGSPPTVLNTSNPASRNTTVIIGESPPGVNNSTASMSTELQPFINCIILVTSIITGKSVLDM</sequence>
<dbReference type="GO" id="GO:0005975">
    <property type="term" value="P:carbohydrate metabolic process"/>
    <property type="evidence" value="ECO:0007669"/>
    <property type="project" value="InterPro"/>
</dbReference>
<dbReference type="Proteomes" id="UP000325577">
    <property type="component" value="Linkage Group LG16"/>
</dbReference>
<dbReference type="GO" id="GO:0004553">
    <property type="term" value="F:hydrolase activity, hydrolyzing O-glycosyl compounds"/>
    <property type="evidence" value="ECO:0007669"/>
    <property type="project" value="InterPro"/>
</dbReference>
<evidence type="ECO:0000256" key="2">
    <source>
        <dbReference type="ARBA" id="ARBA00008773"/>
    </source>
</evidence>
<dbReference type="EMBL" id="CM018039">
    <property type="protein sequence ID" value="KAA8536694.1"/>
    <property type="molecule type" value="Genomic_DNA"/>
</dbReference>
<keyword evidence="9" id="KW-0325">Glycoprotein</keyword>
<dbReference type="OrthoDB" id="417697at2759"/>
<keyword evidence="5 14" id="KW-0732">Signal</keyword>
<comment type="subcellular location">
    <subcellularLocation>
        <location evidence="1">Cell membrane</location>
        <topology evidence="1">Lipid-anchor</topology>
        <topology evidence="1">GPI-anchor</topology>
    </subcellularLocation>
</comment>
<gene>
    <name evidence="16" type="ORF">F0562_029172</name>
</gene>
<feature type="domain" description="X8" evidence="15">
    <location>
        <begin position="411"/>
        <end position="495"/>
    </location>
</feature>
<evidence type="ECO:0000256" key="12">
    <source>
        <dbReference type="RuleBase" id="RU004335"/>
    </source>
</evidence>
<evidence type="ECO:0000256" key="4">
    <source>
        <dbReference type="ARBA" id="ARBA00022622"/>
    </source>
</evidence>
<keyword evidence="11" id="KW-0326">Glycosidase</keyword>
<evidence type="ECO:0000256" key="10">
    <source>
        <dbReference type="ARBA" id="ARBA00023288"/>
    </source>
</evidence>
<dbReference type="InterPro" id="IPR000490">
    <property type="entry name" value="Glyco_hydro_17"/>
</dbReference>
<evidence type="ECO:0000256" key="14">
    <source>
        <dbReference type="SAM" id="SignalP"/>
    </source>
</evidence>
<dbReference type="InterPro" id="IPR044788">
    <property type="entry name" value="X8_dom_prot"/>
</dbReference>
<feature type="signal peptide" evidence="14">
    <location>
        <begin position="1"/>
        <end position="22"/>
    </location>
</feature>
<evidence type="ECO:0000256" key="7">
    <source>
        <dbReference type="ARBA" id="ARBA00023136"/>
    </source>
</evidence>
<proteinExistence type="inferred from homology"/>
<dbReference type="AlphaFoldDB" id="A0A5J5B294"/>
<dbReference type="Gene3D" id="3.20.20.80">
    <property type="entry name" value="Glycosidases"/>
    <property type="match status" value="1"/>
</dbReference>
<evidence type="ECO:0000256" key="13">
    <source>
        <dbReference type="SAM" id="MobiDB-lite"/>
    </source>
</evidence>
<evidence type="ECO:0000256" key="1">
    <source>
        <dbReference type="ARBA" id="ARBA00004609"/>
    </source>
</evidence>
<dbReference type="SMART" id="SM00768">
    <property type="entry name" value="X8"/>
    <property type="match status" value="1"/>
</dbReference>
<evidence type="ECO:0000313" key="16">
    <source>
        <dbReference type="EMBL" id="KAA8536694.1"/>
    </source>
</evidence>
<dbReference type="InterPro" id="IPR012946">
    <property type="entry name" value="X8"/>
</dbReference>
<dbReference type="Pfam" id="PF07983">
    <property type="entry name" value="X8"/>
    <property type="match status" value="1"/>
</dbReference>
<keyword evidence="10" id="KW-0449">Lipoprotein</keyword>
<dbReference type="PANTHER" id="PTHR31044:SF120">
    <property type="entry name" value="CARBOHYDRATE-BINDING X8 DOMAIN SUPERFAMILY PROTEIN"/>
    <property type="match status" value="1"/>
</dbReference>
<keyword evidence="6" id="KW-0378">Hydrolase</keyword>
<dbReference type="Pfam" id="PF00332">
    <property type="entry name" value="Glyco_hydro_17"/>
    <property type="match status" value="1"/>
</dbReference>
<keyword evidence="17" id="KW-1185">Reference proteome</keyword>
<comment type="similarity">
    <text evidence="2 12">Belongs to the glycosyl hydrolase 17 family.</text>
</comment>
<evidence type="ECO:0000256" key="11">
    <source>
        <dbReference type="ARBA" id="ARBA00023295"/>
    </source>
</evidence>
<evidence type="ECO:0000256" key="8">
    <source>
        <dbReference type="ARBA" id="ARBA00023157"/>
    </source>
</evidence>
<dbReference type="Gene3D" id="1.20.58.1040">
    <property type="match status" value="1"/>
</dbReference>
<evidence type="ECO:0000256" key="6">
    <source>
        <dbReference type="ARBA" id="ARBA00022801"/>
    </source>
</evidence>
<dbReference type="FunFam" id="1.20.58.1040:FF:000001">
    <property type="entry name" value="Glucan endo-1,3-beta-glucosidase 4"/>
    <property type="match status" value="1"/>
</dbReference>
<dbReference type="GO" id="GO:0009506">
    <property type="term" value="C:plasmodesma"/>
    <property type="evidence" value="ECO:0007669"/>
    <property type="project" value="UniProtKB-ARBA"/>
</dbReference>
<evidence type="ECO:0000256" key="9">
    <source>
        <dbReference type="ARBA" id="ARBA00023180"/>
    </source>
</evidence>
<dbReference type="GO" id="GO:0098552">
    <property type="term" value="C:side of membrane"/>
    <property type="evidence" value="ECO:0007669"/>
    <property type="project" value="UniProtKB-KW"/>
</dbReference>
<keyword evidence="3" id="KW-1003">Cell membrane</keyword>
<keyword evidence="4" id="KW-0336">GPI-anchor</keyword>
<evidence type="ECO:0000256" key="3">
    <source>
        <dbReference type="ARBA" id="ARBA00022475"/>
    </source>
</evidence>
<evidence type="ECO:0000313" key="17">
    <source>
        <dbReference type="Proteomes" id="UP000325577"/>
    </source>
</evidence>
<feature type="region of interest" description="Disordered" evidence="13">
    <location>
        <begin position="504"/>
        <end position="540"/>
    </location>
</feature>
<name>A0A5J5B294_9ASTE</name>
<protein>
    <recommendedName>
        <fullName evidence="15">X8 domain-containing protein</fullName>
    </recommendedName>
</protein>
<accession>A0A5J5B294</accession>
<reference evidence="16 17" key="1">
    <citation type="submission" date="2019-09" db="EMBL/GenBank/DDBJ databases">
        <title>A chromosome-level genome assembly of the Chinese tupelo Nyssa sinensis.</title>
        <authorList>
            <person name="Yang X."/>
            <person name="Kang M."/>
            <person name="Yang Y."/>
            <person name="Xiong H."/>
            <person name="Wang M."/>
            <person name="Zhang Z."/>
            <person name="Wang Z."/>
            <person name="Wu H."/>
            <person name="Ma T."/>
            <person name="Liu J."/>
            <person name="Xi Z."/>
        </authorList>
    </citation>
    <scope>NUCLEOTIDE SEQUENCE [LARGE SCALE GENOMIC DNA]</scope>
    <source>
        <strain evidence="16">J267</strain>
        <tissue evidence="16">Leaf</tissue>
    </source>
</reference>
<evidence type="ECO:0000256" key="5">
    <source>
        <dbReference type="ARBA" id="ARBA00022729"/>
    </source>
</evidence>